<accession>A0AAC8Q2X2</accession>
<reference evidence="2 3" key="1">
    <citation type="submission" date="2015-05" db="EMBL/GenBank/DDBJ databases">
        <title>Genome assembly of Archangium gephyra DSM 2261.</title>
        <authorList>
            <person name="Sharma G."/>
            <person name="Subramanian S."/>
        </authorList>
    </citation>
    <scope>NUCLEOTIDE SEQUENCE [LARGE SCALE GENOMIC DNA]</scope>
    <source>
        <strain evidence="2 3">DSM 2261</strain>
    </source>
</reference>
<evidence type="ECO:0000313" key="2">
    <source>
        <dbReference type="EMBL" id="AKI99938.1"/>
    </source>
</evidence>
<dbReference type="Proteomes" id="UP000035579">
    <property type="component" value="Chromosome"/>
</dbReference>
<feature type="region of interest" description="Disordered" evidence="1">
    <location>
        <begin position="38"/>
        <end position="60"/>
    </location>
</feature>
<name>A0AAC8Q2X2_9BACT</name>
<evidence type="ECO:0000256" key="1">
    <source>
        <dbReference type="SAM" id="MobiDB-lite"/>
    </source>
</evidence>
<sequence length="60" mass="5830">MASPARGGSWLGEVVRGSHGEGLCRGCATGRGLFGRGGPRGAVGSRLGSTSTTGARGVTV</sequence>
<protein>
    <submittedName>
        <fullName evidence="2">Uncharacterized protein</fullName>
    </submittedName>
</protein>
<organism evidence="2 3">
    <name type="scientific">Archangium gephyra</name>
    <dbReference type="NCBI Taxonomy" id="48"/>
    <lineage>
        <taxon>Bacteria</taxon>
        <taxon>Pseudomonadati</taxon>
        <taxon>Myxococcota</taxon>
        <taxon>Myxococcia</taxon>
        <taxon>Myxococcales</taxon>
        <taxon>Cystobacterineae</taxon>
        <taxon>Archangiaceae</taxon>
        <taxon>Archangium</taxon>
    </lineage>
</organism>
<evidence type="ECO:0000313" key="3">
    <source>
        <dbReference type="Proteomes" id="UP000035579"/>
    </source>
</evidence>
<dbReference type="AlphaFoldDB" id="A0AAC8Q2X2"/>
<dbReference type="EMBL" id="CP011509">
    <property type="protein sequence ID" value="AKI99938.1"/>
    <property type="molecule type" value="Genomic_DNA"/>
</dbReference>
<dbReference type="KEGG" id="age:AA314_01565"/>
<gene>
    <name evidence="2" type="ORF">AA314_01565</name>
</gene>
<proteinExistence type="predicted"/>